<dbReference type="Proteomes" id="UP001589619">
    <property type="component" value="Unassembled WGS sequence"/>
</dbReference>
<organism evidence="5 6">
    <name type="scientific">Paenibacillus hodogayensis</name>
    <dbReference type="NCBI Taxonomy" id="279208"/>
    <lineage>
        <taxon>Bacteria</taxon>
        <taxon>Bacillati</taxon>
        <taxon>Bacillota</taxon>
        <taxon>Bacilli</taxon>
        <taxon>Bacillales</taxon>
        <taxon>Paenibacillaceae</taxon>
        <taxon>Paenibacillus</taxon>
    </lineage>
</organism>
<evidence type="ECO:0000259" key="4">
    <source>
        <dbReference type="Pfam" id="PF00294"/>
    </source>
</evidence>
<proteinExistence type="inferred from homology"/>
<dbReference type="EMBL" id="JBHMAG010000018">
    <property type="protein sequence ID" value="MFB9755172.1"/>
    <property type="molecule type" value="Genomic_DNA"/>
</dbReference>
<comment type="caution">
    <text evidence="5">The sequence shown here is derived from an EMBL/GenBank/DDBJ whole genome shotgun (WGS) entry which is preliminary data.</text>
</comment>
<dbReference type="Pfam" id="PF00294">
    <property type="entry name" value="PfkB"/>
    <property type="match status" value="1"/>
</dbReference>
<gene>
    <name evidence="5" type="ORF">ACFFNY_26670</name>
</gene>
<dbReference type="RefSeq" id="WP_344907699.1">
    <property type="nucleotide sequence ID" value="NZ_BAAAYO010000006.1"/>
</dbReference>
<sequence length="411" mass="42797">MKQPHGQPGFEPQPAGNRERPGVIVAGHICLDVIPDMGGTGLSALSVPGALINVGGALLSTGGAVANSGLALNRLGVPAKLMGKIGNDAFGRLIAETLERHGAGIADGMIVGEGEQSSYSLVISPRGSDRIFLHCPGANDTFVADDVSADSLAGAGLFHFGYPPLMKEMYAQDGRELEKLLAKAKGQGLTVSLDMSRPDPDSPAGQVDWRSLLSRVLPYVDLYLPSWEETAFMLGAGSLTASGCDTPPSGAALAELSGQLLDMGAAVVGIKIGEEGLYVRTTSDKERLQAFGACRPDDADQWEGRELLVPCFVTEVAGTTGAGDCTIAGLLCGLLHGLPPERAMTAAVGVGACSVEALDATGGLVPWSDVLRRIEAGWERRSTSLPLEGWRSADRGAVWIGPYDKRHANSV</sequence>
<evidence type="ECO:0000313" key="5">
    <source>
        <dbReference type="EMBL" id="MFB9755172.1"/>
    </source>
</evidence>
<comment type="similarity">
    <text evidence="1">Belongs to the carbohydrate kinase PfkB family.</text>
</comment>
<evidence type="ECO:0000256" key="1">
    <source>
        <dbReference type="ARBA" id="ARBA00010688"/>
    </source>
</evidence>
<dbReference type="SUPFAM" id="SSF53613">
    <property type="entry name" value="Ribokinase-like"/>
    <property type="match status" value="1"/>
</dbReference>
<dbReference type="Gene3D" id="3.40.1190.20">
    <property type="match status" value="1"/>
</dbReference>
<protein>
    <submittedName>
        <fullName evidence="5">Carbohydrate kinase family protein</fullName>
    </submittedName>
</protein>
<keyword evidence="3 5" id="KW-0418">Kinase</keyword>
<evidence type="ECO:0000313" key="6">
    <source>
        <dbReference type="Proteomes" id="UP001589619"/>
    </source>
</evidence>
<evidence type="ECO:0000256" key="2">
    <source>
        <dbReference type="ARBA" id="ARBA00022679"/>
    </source>
</evidence>
<keyword evidence="6" id="KW-1185">Reference proteome</keyword>
<name>A0ABV5W3M8_9BACL</name>
<dbReference type="InterPro" id="IPR029056">
    <property type="entry name" value="Ribokinase-like"/>
</dbReference>
<accession>A0ABV5W3M8</accession>
<keyword evidence="2" id="KW-0808">Transferase</keyword>
<dbReference type="PANTHER" id="PTHR43085:SF57">
    <property type="entry name" value="CARBOHYDRATE KINASE PFKB DOMAIN-CONTAINING PROTEIN"/>
    <property type="match status" value="1"/>
</dbReference>
<reference evidence="5 6" key="1">
    <citation type="submission" date="2024-09" db="EMBL/GenBank/DDBJ databases">
        <authorList>
            <person name="Sun Q."/>
            <person name="Mori K."/>
        </authorList>
    </citation>
    <scope>NUCLEOTIDE SEQUENCE [LARGE SCALE GENOMIC DNA]</scope>
    <source>
        <strain evidence="5 6">JCM 12520</strain>
    </source>
</reference>
<dbReference type="PANTHER" id="PTHR43085">
    <property type="entry name" value="HEXOKINASE FAMILY MEMBER"/>
    <property type="match status" value="1"/>
</dbReference>
<evidence type="ECO:0000256" key="3">
    <source>
        <dbReference type="ARBA" id="ARBA00022777"/>
    </source>
</evidence>
<dbReference type="GO" id="GO:0016301">
    <property type="term" value="F:kinase activity"/>
    <property type="evidence" value="ECO:0007669"/>
    <property type="project" value="UniProtKB-KW"/>
</dbReference>
<feature type="domain" description="Carbohydrate kinase PfkB" evidence="4">
    <location>
        <begin position="40"/>
        <end position="361"/>
    </location>
</feature>
<dbReference type="InterPro" id="IPR011611">
    <property type="entry name" value="PfkB_dom"/>
</dbReference>
<dbReference type="InterPro" id="IPR050306">
    <property type="entry name" value="PfkB_Carbo_kinase"/>
</dbReference>